<dbReference type="VEuPathDB" id="FungiDB:RhiirFUN_017808"/>
<keyword evidence="6" id="KW-1185">Reference proteome</keyword>
<dbReference type="AlphaFoldDB" id="A0A2I1GNH4"/>
<evidence type="ECO:0000256" key="1">
    <source>
        <dbReference type="ARBA" id="ARBA00022441"/>
    </source>
</evidence>
<keyword evidence="3" id="KW-0812">Transmembrane</keyword>
<comment type="caution">
    <text evidence="5">The sequence shown here is derived from an EMBL/GenBank/DDBJ whole genome shotgun (WGS) entry which is preliminary data.</text>
</comment>
<dbReference type="InterPro" id="IPR015915">
    <property type="entry name" value="Kelch-typ_b-propeller"/>
</dbReference>
<evidence type="ECO:0000259" key="4">
    <source>
        <dbReference type="Pfam" id="PF24981"/>
    </source>
</evidence>
<gene>
    <name evidence="5" type="ORF">RhiirA4_544456</name>
</gene>
<feature type="transmembrane region" description="Helical" evidence="3">
    <location>
        <begin position="7"/>
        <end position="24"/>
    </location>
</feature>
<dbReference type="PANTHER" id="PTHR46647:SF1">
    <property type="entry name" value="RAB9 EFFECTOR PROTEIN WITH KELCH MOTIFS"/>
    <property type="match status" value="1"/>
</dbReference>
<proteinExistence type="predicted"/>
<accession>A0A2I1GNH4</accession>
<sequence>MKIITFIIKLIIIVNVTIITFTIARPTNLRCCHGSTIANNKLYIGGGLTGPSTIALPSDDFFSLDLTIPFSTPSPLDVPYEVHTKIPIKSNSHTLVFAMDNEGGSIYFFGGFRVSGGNSIYRYSIKLDGWTEVTPVNGVIMPSEYTTRVIGVKDSSNNNIYIFDNSTMYIYDALKKSLHISLDSAPYKIYYYATVMLHTGIIAYIGGSKAPNGNMSNIPMNEILTYDTYLSKWDIKNATVANGAIPVPRQGHSASIAPDGRIFVYGGYDGNEDAIEPNGSYPIFAVLELVNNEFVWSIPELIGLAGNFRIFHTSHVFENYLIVTFGQNKTNGRMSTIDLIDISNRDIYKFVTDFTPQGYVPPVPSSSSSPPSSPSLNNIIIATVIGSVVGLVVVGCTFFLIRRYRHYKYRDVIPTS</sequence>
<keyword evidence="2" id="KW-0677">Repeat</keyword>
<dbReference type="VEuPathDB" id="FungiDB:FUN_000413"/>
<protein>
    <recommendedName>
        <fullName evidence="4">Attractin/MKLN-like beta-propeller domain-containing protein</fullName>
    </recommendedName>
</protein>
<organism evidence="5 6">
    <name type="scientific">Rhizophagus irregularis</name>
    <dbReference type="NCBI Taxonomy" id="588596"/>
    <lineage>
        <taxon>Eukaryota</taxon>
        <taxon>Fungi</taxon>
        <taxon>Fungi incertae sedis</taxon>
        <taxon>Mucoromycota</taxon>
        <taxon>Glomeromycotina</taxon>
        <taxon>Glomeromycetes</taxon>
        <taxon>Glomerales</taxon>
        <taxon>Glomeraceae</taxon>
        <taxon>Rhizophagus</taxon>
    </lineage>
</organism>
<evidence type="ECO:0000256" key="2">
    <source>
        <dbReference type="ARBA" id="ARBA00022737"/>
    </source>
</evidence>
<dbReference type="Proteomes" id="UP000234323">
    <property type="component" value="Unassembled WGS sequence"/>
</dbReference>
<dbReference type="Gene3D" id="2.120.10.80">
    <property type="entry name" value="Kelch-type beta propeller"/>
    <property type="match status" value="2"/>
</dbReference>
<keyword evidence="1" id="KW-0880">Kelch repeat</keyword>
<dbReference type="EMBL" id="LLXI01000614">
    <property type="protein sequence ID" value="PKY48198.1"/>
    <property type="molecule type" value="Genomic_DNA"/>
</dbReference>
<reference evidence="5 6" key="1">
    <citation type="submission" date="2015-10" db="EMBL/GenBank/DDBJ databases">
        <title>Genome analyses suggest a sexual origin of heterokaryosis in a supposedly ancient asexual fungus.</title>
        <authorList>
            <person name="Ropars J."/>
            <person name="Sedzielewska K."/>
            <person name="Noel J."/>
            <person name="Charron P."/>
            <person name="Farinelli L."/>
            <person name="Marton T."/>
            <person name="Kruger M."/>
            <person name="Pelin A."/>
            <person name="Brachmann A."/>
            <person name="Corradi N."/>
        </authorList>
    </citation>
    <scope>NUCLEOTIDE SEQUENCE [LARGE SCALE GENOMIC DNA]</scope>
    <source>
        <strain evidence="5 6">A4</strain>
    </source>
</reference>
<dbReference type="Pfam" id="PF24981">
    <property type="entry name" value="Beta-prop_ATRN-LZTR1"/>
    <property type="match status" value="1"/>
</dbReference>
<dbReference type="SUPFAM" id="SSF117281">
    <property type="entry name" value="Kelch motif"/>
    <property type="match status" value="1"/>
</dbReference>
<feature type="transmembrane region" description="Helical" evidence="3">
    <location>
        <begin position="379"/>
        <end position="401"/>
    </location>
</feature>
<dbReference type="VEuPathDB" id="FungiDB:RhiirA1_399166"/>
<keyword evidence="3" id="KW-1133">Transmembrane helix</keyword>
<dbReference type="PANTHER" id="PTHR46647">
    <property type="entry name" value="RAB9 EFFECTOR PROTEIN WITH KELCH MOTIFS"/>
    <property type="match status" value="1"/>
</dbReference>
<evidence type="ECO:0000313" key="6">
    <source>
        <dbReference type="Proteomes" id="UP000234323"/>
    </source>
</evidence>
<feature type="domain" description="Attractin/MKLN-like beta-propeller" evidence="4">
    <location>
        <begin position="27"/>
        <end position="271"/>
    </location>
</feature>
<dbReference type="InterPro" id="IPR052124">
    <property type="entry name" value="Rab9_kelch_effector"/>
</dbReference>
<evidence type="ECO:0000256" key="3">
    <source>
        <dbReference type="SAM" id="Phobius"/>
    </source>
</evidence>
<name>A0A2I1GNH4_9GLOM</name>
<keyword evidence="3" id="KW-0472">Membrane</keyword>
<evidence type="ECO:0000313" key="5">
    <source>
        <dbReference type="EMBL" id="PKY48198.1"/>
    </source>
</evidence>
<dbReference type="SUPFAM" id="SSF101898">
    <property type="entry name" value="NHL repeat"/>
    <property type="match status" value="1"/>
</dbReference>
<dbReference type="InterPro" id="IPR056737">
    <property type="entry name" value="Beta-prop_ATRN-MKLN-like"/>
</dbReference>